<name>A0A5R9CXX5_9LACO</name>
<accession>A0A5R9CXX5</accession>
<dbReference type="Proteomes" id="UP000305100">
    <property type="component" value="Unassembled WGS sequence"/>
</dbReference>
<dbReference type="AlphaFoldDB" id="A0A5R9CXX5"/>
<evidence type="ECO:0000313" key="1">
    <source>
        <dbReference type="EMBL" id="TLQ20728.1"/>
    </source>
</evidence>
<gene>
    <name evidence="1" type="ORF">FEZ41_01535</name>
</gene>
<dbReference type="OrthoDB" id="92877at2"/>
<reference evidence="1 2" key="1">
    <citation type="submission" date="2019-05" db="EMBL/GenBank/DDBJ databases">
        <title>The metagenome of a microbial culture collection derived from dairy environment covers the genomic content of the human microbiome.</title>
        <authorList>
            <person name="Roder T."/>
            <person name="Wuthrich D."/>
            <person name="Sattari Z."/>
            <person name="Von Ah U."/>
            <person name="Bar C."/>
            <person name="Ronchi F."/>
            <person name="Macpherson A.J."/>
            <person name="Ganal-Vonarburg S.C."/>
            <person name="Bruggmann R."/>
            <person name="Vergeres G."/>
        </authorList>
    </citation>
    <scope>NUCLEOTIDE SEQUENCE [LARGE SCALE GENOMIC DNA]</scope>
    <source>
        <strain evidence="1 2">FAM 1079</strain>
    </source>
</reference>
<proteinExistence type="predicted"/>
<protein>
    <submittedName>
        <fullName evidence="1">Transposase</fullName>
    </submittedName>
</protein>
<comment type="caution">
    <text evidence="1">The sequence shown here is derived from an EMBL/GenBank/DDBJ whole genome shotgun (WGS) entry which is preliminary data.</text>
</comment>
<evidence type="ECO:0000313" key="2">
    <source>
        <dbReference type="Proteomes" id="UP000305100"/>
    </source>
</evidence>
<feature type="non-terminal residue" evidence="1">
    <location>
        <position position="91"/>
    </location>
</feature>
<organism evidence="1 2">
    <name type="scientific">Lentilactobacillus parafarraginis</name>
    <dbReference type="NCBI Taxonomy" id="390842"/>
    <lineage>
        <taxon>Bacteria</taxon>
        <taxon>Bacillati</taxon>
        <taxon>Bacillota</taxon>
        <taxon>Bacilli</taxon>
        <taxon>Lactobacillales</taxon>
        <taxon>Lactobacillaceae</taxon>
        <taxon>Lentilactobacillus</taxon>
    </lineage>
</organism>
<sequence length="91" mass="10453">MRRDLREGVTIYVTENIKPNFAEIARQYNVDYRTVKKAYEEVKAGLKGRPSLLDPFKQTIDSKLELNCSAASIFKFIQKKGFTGSYTLVKD</sequence>
<dbReference type="EMBL" id="VBSX01000003">
    <property type="protein sequence ID" value="TLQ20728.1"/>
    <property type="molecule type" value="Genomic_DNA"/>
</dbReference>